<evidence type="ECO:0000256" key="1">
    <source>
        <dbReference type="SAM" id="SignalP"/>
    </source>
</evidence>
<sequence precursor="true">MLRRCAAIACSLVLVLTSAAAAVEHPAELFSDDVSLIIRLKNPQATTKNVAEFAEVIDPGFGQMVTASAQGLGPIISNPTLAGVDQEKDWWVGVFASDQGRPTLVFVIPAKDTQAMQEAVAAREGVTFLAHESWGIYSADSWTMDSVRACIDGKKKPLVASVDQALRETFERGDLSVFLHVTQLAKVFDADIAKAKDELAALADNAPPGEEAMLEIYLDLAQPLFQSLEDATGAVVTLTVNQQGATLEALGKAKEGSETAKLLEEAPSENALLTKLPEGGQAYYAISSIPQALQDWSIKMMDLSAQLSDGNAEELDKIKVVMRRMQKLKLGGLAGMFAVTAEGDEAGVRTASIMEVAKPKQMRLLTKELMTAQSGLTISGVETNYELTEDAETFGKYKADTLKVEQTFEQNPFLDPNRMMEVFFGEEGMFSRTVYTETQVIQAMGSSKEPMAKILERLAQTDPPALSPELQVTREALSKKANLIGMIDLPSTFSRVARLFLNSGVFPLPFDPEAISLTETTSFFGISLATESQGARAKVYLPAEQAKQSYLFGMEVYEAFLSMQQQQF</sequence>
<dbReference type="Proteomes" id="UP000319383">
    <property type="component" value="Chromosome"/>
</dbReference>
<accession>A0A517ZK84</accession>
<evidence type="ECO:0000313" key="2">
    <source>
        <dbReference type="EMBL" id="QDU42823.1"/>
    </source>
</evidence>
<dbReference type="KEGG" id="sdyn:Mal52_12910"/>
<dbReference type="RefSeq" id="WP_145374827.1">
    <property type="nucleotide sequence ID" value="NZ_CP036276.1"/>
</dbReference>
<protein>
    <recommendedName>
        <fullName evidence="4">DUF3352 domain-containing protein</fullName>
    </recommendedName>
</protein>
<feature type="chain" id="PRO_5022061581" description="DUF3352 domain-containing protein" evidence="1">
    <location>
        <begin position="22"/>
        <end position="568"/>
    </location>
</feature>
<reference evidence="2 3" key="1">
    <citation type="submission" date="2019-02" db="EMBL/GenBank/DDBJ databases">
        <title>Deep-cultivation of Planctomycetes and their phenomic and genomic characterization uncovers novel biology.</title>
        <authorList>
            <person name="Wiegand S."/>
            <person name="Jogler M."/>
            <person name="Boedeker C."/>
            <person name="Pinto D."/>
            <person name="Vollmers J."/>
            <person name="Rivas-Marin E."/>
            <person name="Kohn T."/>
            <person name="Peeters S.H."/>
            <person name="Heuer A."/>
            <person name="Rast P."/>
            <person name="Oberbeckmann S."/>
            <person name="Bunk B."/>
            <person name="Jeske O."/>
            <person name="Meyerdierks A."/>
            <person name="Storesund J.E."/>
            <person name="Kallscheuer N."/>
            <person name="Luecker S."/>
            <person name="Lage O.M."/>
            <person name="Pohl T."/>
            <person name="Merkel B.J."/>
            <person name="Hornburger P."/>
            <person name="Mueller R.-W."/>
            <person name="Bruemmer F."/>
            <person name="Labrenz M."/>
            <person name="Spormann A.M."/>
            <person name="Op den Camp H."/>
            <person name="Overmann J."/>
            <person name="Amann R."/>
            <person name="Jetten M.S.M."/>
            <person name="Mascher T."/>
            <person name="Medema M.H."/>
            <person name="Devos D.P."/>
            <person name="Kaster A.-K."/>
            <person name="Ovreas L."/>
            <person name="Rohde M."/>
            <person name="Galperin M.Y."/>
            <person name="Jogler C."/>
        </authorList>
    </citation>
    <scope>NUCLEOTIDE SEQUENCE [LARGE SCALE GENOMIC DNA]</scope>
    <source>
        <strain evidence="2 3">Mal52</strain>
    </source>
</reference>
<name>A0A517ZK84_9PLAN</name>
<organism evidence="2 3">
    <name type="scientific">Symmachiella dynata</name>
    <dbReference type="NCBI Taxonomy" id="2527995"/>
    <lineage>
        <taxon>Bacteria</taxon>
        <taxon>Pseudomonadati</taxon>
        <taxon>Planctomycetota</taxon>
        <taxon>Planctomycetia</taxon>
        <taxon>Planctomycetales</taxon>
        <taxon>Planctomycetaceae</taxon>
        <taxon>Symmachiella</taxon>
    </lineage>
</organism>
<dbReference type="AlphaFoldDB" id="A0A517ZK84"/>
<gene>
    <name evidence="2" type="ORF">Mal52_12910</name>
</gene>
<proteinExistence type="predicted"/>
<feature type="signal peptide" evidence="1">
    <location>
        <begin position="1"/>
        <end position="21"/>
    </location>
</feature>
<evidence type="ECO:0008006" key="4">
    <source>
        <dbReference type="Google" id="ProtNLM"/>
    </source>
</evidence>
<keyword evidence="1" id="KW-0732">Signal</keyword>
<keyword evidence="3" id="KW-1185">Reference proteome</keyword>
<dbReference type="EMBL" id="CP036276">
    <property type="protein sequence ID" value="QDU42823.1"/>
    <property type="molecule type" value="Genomic_DNA"/>
</dbReference>
<evidence type="ECO:0000313" key="3">
    <source>
        <dbReference type="Proteomes" id="UP000319383"/>
    </source>
</evidence>